<dbReference type="PANTHER" id="PTHR43047">
    <property type="entry name" value="TWO-COMPONENT HISTIDINE PROTEIN KINASE"/>
    <property type="match status" value="1"/>
</dbReference>
<dbReference type="SUPFAM" id="SSF55874">
    <property type="entry name" value="ATPase domain of HSP90 chaperone/DNA topoisomerase II/histidine kinase"/>
    <property type="match status" value="1"/>
</dbReference>
<dbReference type="InterPro" id="IPR013655">
    <property type="entry name" value="PAS_fold_3"/>
</dbReference>
<dbReference type="PROSITE" id="PS50109">
    <property type="entry name" value="HIS_KIN"/>
    <property type="match status" value="1"/>
</dbReference>
<feature type="domain" description="Response regulatory" evidence="10">
    <location>
        <begin position="1164"/>
        <end position="1285"/>
    </location>
</feature>
<dbReference type="EC" id="2.7.13.3" evidence="3"/>
<evidence type="ECO:0000313" key="13">
    <source>
        <dbReference type="EMBL" id="MTU03766.1"/>
    </source>
</evidence>
<evidence type="ECO:0000256" key="7">
    <source>
        <dbReference type="ARBA" id="ARBA00023012"/>
    </source>
</evidence>
<dbReference type="GO" id="GO:0009927">
    <property type="term" value="F:histidine phosphotransfer kinase activity"/>
    <property type="evidence" value="ECO:0007669"/>
    <property type="project" value="TreeGrafter"/>
</dbReference>
<dbReference type="InterPro" id="IPR000014">
    <property type="entry name" value="PAS"/>
</dbReference>
<dbReference type="Proteomes" id="UP000484547">
    <property type="component" value="Unassembled WGS sequence"/>
</dbReference>
<evidence type="ECO:0000256" key="1">
    <source>
        <dbReference type="ARBA" id="ARBA00000085"/>
    </source>
</evidence>
<dbReference type="SMART" id="SM00086">
    <property type="entry name" value="PAC"/>
    <property type="match status" value="2"/>
</dbReference>
<dbReference type="InterPro" id="IPR036890">
    <property type="entry name" value="HATPase_C_sf"/>
</dbReference>
<dbReference type="GO" id="GO:0000155">
    <property type="term" value="F:phosphorelay sensor kinase activity"/>
    <property type="evidence" value="ECO:0007669"/>
    <property type="project" value="InterPro"/>
</dbReference>
<dbReference type="InterPro" id="IPR035965">
    <property type="entry name" value="PAS-like_dom_sf"/>
</dbReference>
<dbReference type="InterPro" id="IPR004358">
    <property type="entry name" value="Sig_transdc_His_kin-like_C"/>
</dbReference>
<sequence>MKRFDKKLNTQDIINAIPGGVAIYKVSDIFETVYYSDGVPALSGYSRDEYDLLIKQDAADLIYHEDTAMVIREMRAVLKAGKSASFEFRKQHRDGHIVWVNVHARKIGEDGGHPLLQCVFHNISAFKQAQEELAHVINSIPGGIAAYDFNDIQNPRRLFCSDGVAKLFGCSDAADLQHYAANPWSMVFKEDYQRVYDAFQHMFISSDTLDLSYRITRKDQVLEWVHLNGKAINGIFYAVFTGMSDEAKLFQQISNEAAQGIYVIDKKNHDLLYYNENVELFLTGKTNAWGKKCYTALHDKQTPCTFCPLSMIKNIEKPQELTFANGKSYEIRAKELEWNGLPAYTLFINDITDKITSSRKNEQLEQFYQTLVQNLPGGIAVIRFDMAKKQMLPEYISEGFAAMTGMSTDEAYALYKNDATAGVHPDDLDYIIGRLNQHLKKHLDTCESIYRLRKKDGSYIWIKNNSSLILSPNEIPLIYAVYSDITKEIEAQNKLRQKYNDLLLRQQNYPLSNEILSGYCDITANRILRIYDKTGIDPLQKFGFERQNFFKGLATLIESPEERQPFLNTFLNAPLLEKFAQGINSQELECFIRMPHDNSGHYLKCVINMIESPDNGHTIGVLSVLDLTQFKINDQISMHLAHAHYDFIATCDFNSDSYQLFFTNSKANLMPPEQGSYSKNIVAFLQTFTVPKDREFCMEMFDPANMQRRLYHENSYSFHYSLKDEQGHIYTKNMIVFLIDQRLNKVGMARADITDYVREQRALLNTLAYTFEQLSIINLVTKEFTMYTRKSVLQNLSPYKCADFNRALHKLSLPYTKLAADETAAEKFSLPVILSRLAEKPQGYEFTLPYLANDGSEKNKQINVLWGDEGHHTICLVRCDVTDIISAEKNSRSVLQNALDLAQEANRAKTDFLSAMSHDIRTPMNAIIGMTDLALDDLDNRQHLSEYLDIIKSSSSHLLTLINDILDMSRIEKGKLKLARTSFNLSVEIDRFCSRYQLLMDKNSLKFLHNAELLHSSCIGDTAQLQRIWDNLVSNACKFTPPGGTVTFSACELPSDNERLGWYKFTISDTGIGIDSESLQHLFDPFFRSSDVISKHIEGSGLGLAIVKNIVDYKGGTISVASKPGEGTTFIVTLPLHFDTNTEQPADKPVHIVGSADFDFSGKSLLLAEDHPINQKVAELILEKTGAAVTIVENGLQCTELFTGSAKGSFDAILMDIQMPVMNGYEAAQAIRSSTHPQSATIPIIAMTANAFAEDIKNALSAGMNAHIAKPIDPQKLYETLAAYIK</sequence>
<dbReference type="CDD" id="cd17546">
    <property type="entry name" value="REC_hyHK_CKI1_RcsC-like"/>
    <property type="match status" value="1"/>
</dbReference>
<evidence type="ECO:0000259" key="11">
    <source>
        <dbReference type="PROSITE" id="PS50113"/>
    </source>
</evidence>
<dbReference type="RefSeq" id="WP_155163835.1">
    <property type="nucleotide sequence ID" value="NZ_WNBG01000002.1"/>
</dbReference>
<evidence type="ECO:0000256" key="3">
    <source>
        <dbReference type="ARBA" id="ARBA00012438"/>
    </source>
</evidence>
<dbReference type="EMBL" id="WNBM01000002">
    <property type="protein sequence ID" value="MTT75704.1"/>
    <property type="molecule type" value="Genomic_DNA"/>
</dbReference>
<dbReference type="InterPro" id="IPR036097">
    <property type="entry name" value="HisK_dim/P_sf"/>
</dbReference>
<dbReference type="Pfam" id="PF08447">
    <property type="entry name" value="PAS_3"/>
    <property type="match status" value="3"/>
</dbReference>
<evidence type="ECO:0000313" key="14">
    <source>
        <dbReference type="Proteomes" id="UP000443070"/>
    </source>
</evidence>
<evidence type="ECO:0000256" key="4">
    <source>
        <dbReference type="ARBA" id="ARBA00022553"/>
    </source>
</evidence>
<dbReference type="Pfam" id="PF00512">
    <property type="entry name" value="HisKA"/>
    <property type="match status" value="1"/>
</dbReference>
<reference evidence="14 15" key="1">
    <citation type="journal article" date="2019" name="Nat. Med.">
        <title>A library of human gut bacterial isolates paired with longitudinal multiomics data enables mechanistic microbiome research.</title>
        <authorList>
            <person name="Poyet M."/>
            <person name="Groussin M."/>
            <person name="Gibbons S.M."/>
            <person name="Avila-Pacheco J."/>
            <person name="Jiang X."/>
            <person name="Kearney S.M."/>
            <person name="Perrotta A.R."/>
            <person name="Berdy B."/>
            <person name="Zhao S."/>
            <person name="Lieberman T.D."/>
            <person name="Swanson P.K."/>
            <person name="Smith M."/>
            <person name="Roesemann S."/>
            <person name="Alexander J.E."/>
            <person name="Rich S.A."/>
            <person name="Livny J."/>
            <person name="Vlamakis H."/>
            <person name="Clish C."/>
            <person name="Bullock K."/>
            <person name="Deik A."/>
            <person name="Scott J."/>
            <person name="Pierce K.A."/>
            <person name="Xavier R.J."/>
            <person name="Alm E.J."/>
        </authorList>
    </citation>
    <scope>NUCLEOTIDE SEQUENCE [LARGE SCALE GENOMIC DNA]</scope>
    <source>
        <strain evidence="12 15">BIOML-A13</strain>
        <strain evidence="13 14">BIOML-A3</strain>
    </source>
</reference>
<dbReference type="SMART" id="SM00091">
    <property type="entry name" value="PAS"/>
    <property type="match status" value="3"/>
</dbReference>
<dbReference type="SUPFAM" id="SSF52172">
    <property type="entry name" value="CheY-like"/>
    <property type="match status" value="1"/>
</dbReference>
<evidence type="ECO:0000256" key="8">
    <source>
        <dbReference type="PROSITE-ProRule" id="PRU00169"/>
    </source>
</evidence>
<gene>
    <name evidence="12" type="ORF">GMD11_05395</name>
    <name evidence="13" type="ORF">GMD18_05040</name>
</gene>
<evidence type="ECO:0000256" key="6">
    <source>
        <dbReference type="ARBA" id="ARBA00022777"/>
    </source>
</evidence>
<dbReference type="SMART" id="SM00387">
    <property type="entry name" value="HATPase_c"/>
    <property type="match status" value="1"/>
</dbReference>
<dbReference type="PROSITE" id="PS50113">
    <property type="entry name" value="PAC"/>
    <property type="match status" value="2"/>
</dbReference>
<evidence type="ECO:0000259" key="10">
    <source>
        <dbReference type="PROSITE" id="PS50110"/>
    </source>
</evidence>
<dbReference type="SMART" id="SM00448">
    <property type="entry name" value="REC"/>
    <property type="match status" value="1"/>
</dbReference>
<evidence type="ECO:0000256" key="2">
    <source>
        <dbReference type="ARBA" id="ARBA00004370"/>
    </source>
</evidence>
<dbReference type="Proteomes" id="UP000443070">
    <property type="component" value="Unassembled WGS sequence"/>
</dbReference>
<feature type="domain" description="PAC" evidence="11">
    <location>
        <begin position="84"/>
        <end position="135"/>
    </location>
</feature>
<dbReference type="SUPFAM" id="SSF47384">
    <property type="entry name" value="Homodimeric domain of signal transducing histidine kinase"/>
    <property type="match status" value="1"/>
</dbReference>
<comment type="catalytic activity">
    <reaction evidence="1">
        <text>ATP + protein L-histidine = ADP + protein N-phospho-L-histidine.</text>
        <dbReference type="EC" id="2.7.13.3"/>
    </reaction>
</comment>
<dbReference type="SMART" id="SM00388">
    <property type="entry name" value="HisKA"/>
    <property type="match status" value="1"/>
</dbReference>
<dbReference type="InterPro" id="IPR001610">
    <property type="entry name" value="PAC"/>
</dbReference>
<accession>A0A7X3BVD1</accession>
<evidence type="ECO:0000313" key="12">
    <source>
        <dbReference type="EMBL" id="MTT75704.1"/>
    </source>
</evidence>
<dbReference type="NCBIfam" id="TIGR00229">
    <property type="entry name" value="sensory_box"/>
    <property type="match status" value="2"/>
</dbReference>
<dbReference type="CDD" id="cd00082">
    <property type="entry name" value="HisKA"/>
    <property type="match status" value="1"/>
</dbReference>
<dbReference type="InterPro" id="IPR000700">
    <property type="entry name" value="PAS-assoc_C"/>
</dbReference>
<dbReference type="CDD" id="cd00130">
    <property type="entry name" value="PAS"/>
    <property type="match status" value="2"/>
</dbReference>
<evidence type="ECO:0000313" key="15">
    <source>
        <dbReference type="Proteomes" id="UP000484547"/>
    </source>
</evidence>
<dbReference type="PANTHER" id="PTHR43047:SF69">
    <property type="entry name" value="HISTIDINE KINASE CONTAINING CHEY-HOMOLOGOUS RECEIVER DOMAIN-RELATED"/>
    <property type="match status" value="1"/>
</dbReference>
<keyword evidence="7" id="KW-0902">Two-component regulatory system</keyword>
<dbReference type="FunFam" id="3.30.565.10:FF:000006">
    <property type="entry name" value="Sensor histidine kinase WalK"/>
    <property type="match status" value="1"/>
</dbReference>
<evidence type="ECO:0000259" key="9">
    <source>
        <dbReference type="PROSITE" id="PS50109"/>
    </source>
</evidence>
<evidence type="ECO:0000256" key="5">
    <source>
        <dbReference type="ARBA" id="ARBA00022679"/>
    </source>
</evidence>
<comment type="caution">
    <text evidence="12">The sequence shown here is derived from an EMBL/GenBank/DDBJ whole genome shotgun (WGS) entry which is preliminary data.</text>
</comment>
<dbReference type="InterPro" id="IPR003661">
    <property type="entry name" value="HisK_dim/P_dom"/>
</dbReference>
<comment type="subcellular location">
    <subcellularLocation>
        <location evidence="2">Membrane</location>
    </subcellularLocation>
</comment>
<name>A0A7X3BVD1_9FIRM</name>
<dbReference type="PROSITE" id="PS50110">
    <property type="entry name" value="RESPONSE_REGULATORY"/>
    <property type="match status" value="1"/>
</dbReference>
<keyword evidence="6" id="KW-0418">Kinase</keyword>
<dbReference type="OrthoDB" id="9790669at2"/>
<dbReference type="SUPFAM" id="SSF55785">
    <property type="entry name" value="PYP-like sensor domain (PAS domain)"/>
    <property type="match status" value="3"/>
</dbReference>
<keyword evidence="4 8" id="KW-0597">Phosphoprotein</keyword>
<dbReference type="Pfam" id="PF02518">
    <property type="entry name" value="HATPase_c"/>
    <property type="match status" value="1"/>
</dbReference>
<dbReference type="InterPro" id="IPR005467">
    <property type="entry name" value="His_kinase_dom"/>
</dbReference>
<dbReference type="Gene3D" id="3.40.50.2300">
    <property type="match status" value="1"/>
</dbReference>
<keyword evidence="5" id="KW-0808">Transferase</keyword>
<proteinExistence type="predicted"/>
<dbReference type="Gene3D" id="3.30.450.20">
    <property type="entry name" value="PAS domain"/>
    <property type="match status" value="3"/>
</dbReference>
<keyword evidence="14" id="KW-1185">Reference proteome</keyword>
<dbReference type="Gene3D" id="3.30.565.10">
    <property type="entry name" value="Histidine kinase-like ATPase, C-terminal domain"/>
    <property type="match status" value="1"/>
</dbReference>
<dbReference type="InterPro" id="IPR001789">
    <property type="entry name" value="Sig_transdc_resp-reg_receiver"/>
</dbReference>
<feature type="domain" description="Histidine kinase" evidence="9">
    <location>
        <begin position="915"/>
        <end position="1138"/>
    </location>
</feature>
<feature type="modified residue" description="4-aspartylphosphate" evidence="8">
    <location>
        <position position="1216"/>
    </location>
</feature>
<organism evidence="12 15">
    <name type="scientific">Phascolarctobacterium faecium</name>
    <dbReference type="NCBI Taxonomy" id="33025"/>
    <lineage>
        <taxon>Bacteria</taxon>
        <taxon>Bacillati</taxon>
        <taxon>Bacillota</taxon>
        <taxon>Negativicutes</taxon>
        <taxon>Acidaminococcales</taxon>
        <taxon>Acidaminococcaceae</taxon>
        <taxon>Phascolarctobacterium</taxon>
    </lineage>
</organism>
<dbReference type="InterPro" id="IPR003594">
    <property type="entry name" value="HATPase_dom"/>
</dbReference>
<dbReference type="PRINTS" id="PR00344">
    <property type="entry name" value="BCTRLSENSOR"/>
</dbReference>
<feature type="domain" description="PAC" evidence="11">
    <location>
        <begin position="446"/>
        <end position="497"/>
    </location>
</feature>
<dbReference type="GO" id="GO:0005886">
    <property type="term" value="C:plasma membrane"/>
    <property type="evidence" value="ECO:0007669"/>
    <property type="project" value="TreeGrafter"/>
</dbReference>
<dbReference type="InterPro" id="IPR011006">
    <property type="entry name" value="CheY-like_superfamily"/>
</dbReference>
<protein>
    <recommendedName>
        <fullName evidence="3">histidine kinase</fullName>
        <ecNumber evidence="3">2.7.13.3</ecNumber>
    </recommendedName>
</protein>
<dbReference type="EMBL" id="WNBW01000002">
    <property type="protein sequence ID" value="MTU03766.1"/>
    <property type="molecule type" value="Genomic_DNA"/>
</dbReference>
<dbReference type="Pfam" id="PF00072">
    <property type="entry name" value="Response_reg"/>
    <property type="match status" value="1"/>
</dbReference>
<dbReference type="Gene3D" id="1.10.287.130">
    <property type="match status" value="1"/>
</dbReference>